<dbReference type="InterPro" id="IPR002347">
    <property type="entry name" value="SDR_fam"/>
</dbReference>
<keyword evidence="2" id="KW-0560">Oxidoreductase</keyword>
<comment type="similarity">
    <text evidence="1">Belongs to the short-chain dehydrogenases/reductases (SDR) family.</text>
</comment>
<dbReference type="PRINTS" id="PR00081">
    <property type="entry name" value="GDHRDH"/>
</dbReference>
<protein>
    <submittedName>
        <fullName evidence="3">Dehydrogenase with different specificitie</fullName>
    </submittedName>
</protein>
<reference evidence="3" key="1">
    <citation type="submission" date="2023-06" db="EMBL/GenBank/DDBJ databases">
        <title>Genome-scale phylogeny and comparative genomics of the fungal order Sordariales.</title>
        <authorList>
            <consortium name="Lawrence Berkeley National Laboratory"/>
            <person name="Hensen N."/>
            <person name="Bonometti L."/>
            <person name="Westerberg I."/>
            <person name="Brannstrom I.O."/>
            <person name="Guillou S."/>
            <person name="Cros-Aarteil S."/>
            <person name="Calhoun S."/>
            <person name="Haridas S."/>
            <person name="Kuo A."/>
            <person name="Mondo S."/>
            <person name="Pangilinan J."/>
            <person name="Riley R."/>
            <person name="Labutti K."/>
            <person name="Andreopoulos B."/>
            <person name="Lipzen A."/>
            <person name="Chen C."/>
            <person name="Yanf M."/>
            <person name="Daum C."/>
            <person name="Ng V."/>
            <person name="Clum A."/>
            <person name="Steindorff A."/>
            <person name="Ohm R."/>
            <person name="Martin F."/>
            <person name="Silar P."/>
            <person name="Natvig D."/>
            <person name="Lalanne C."/>
            <person name="Gautier V."/>
            <person name="Ament-Velasquez S.L."/>
            <person name="Kruys A."/>
            <person name="Hutchinson M.I."/>
            <person name="Powell A.J."/>
            <person name="Barry K."/>
            <person name="Miller A.N."/>
            <person name="Grigoriev I.V."/>
            <person name="Debuchy R."/>
            <person name="Gladieux P."/>
            <person name="Thoren M.H."/>
            <person name="Johannesson H."/>
        </authorList>
    </citation>
    <scope>NUCLEOTIDE SEQUENCE</scope>
    <source>
        <strain evidence="3">CBS 606.72</strain>
    </source>
</reference>
<dbReference type="GO" id="GO:0016491">
    <property type="term" value="F:oxidoreductase activity"/>
    <property type="evidence" value="ECO:0007669"/>
    <property type="project" value="UniProtKB-KW"/>
</dbReference>
<dbReference type="Gene3D" id="3.40.50.720">
    <property type="entry name" value="NAD(P)-binding Rossmann-like Domain"/>
    <property type="match status" value="1"/>
</dbReference>
<gene>
    <name evidence="3" type="ORF">B0T14DRAFT_441121</name>
</gene>
<proteinExistence type="inferred from homology"/>
<accession>A0AA39W4A1</accession>
<comment type="caution">
    <text evidence="3">The sequence shown here is derived from an EMBL/GenBank/DDBJ whole genome shotgun (WGS) entry which is preliminary data.</text>
</comment>
<organism evidence="3 4">
    <name type="scientific">Immersiella caudata</name>
    <dbReference type="NCBI Taxonomy" id="314043"/>
    <lineage>
        <taxon>Eukaryota</taxon>
        <taxon>Fungi</taxon>
        <taxon>Dikarya</taxon>
        <taxon>Ascomycota</taxon>
        <taxon>Pezizomycotina</taxon>
        <taxon>Sordariomycetes</taxon>
        <taxon>Sordariomycetidae</taxon>
        <taxon>Sordariales</taxon>
        <taxon>Lasiosphaeriaceae</taxon>
        <taxon>Immersiella</taxon>
    </lineage>
</organism>
<evidence type="ECO:0000313" key="4">
    <source>
        <dbReference type="Proteomes" id="UP001175000"/>
    </source>
</evidence>
<dbReference type="PANTHER" id="PTHR24320">
    <property type="entry name" value="RETINOL DEHYDROGENASE"/>
    <property type="match status" value="1"/>
</dbReference>
<dbReference type="AlphaFoldDB" id="A0AA39W4A1"/>
<dbReference type="SUPFAM" id="SSF51735">
    <property type="entry name" value="NAD(P)-binding Rossmann-fold domains"/>
    <property type="match status" value="1"/>
</dbReference>
<dbReference type="Proteomes" id="UP001175000">
    <property type="component" value="Unassembled WGS sequence"/>
</dbReference>
<evidence type="ECO:0000256" key="1">
    <source>
        <dbReference type="ARBA" id="ARBA00006484"/>
    </source>
</evidence>
<evidence type="ECO:0000256" key="2">
    <source>
        <dbReference type="ARBA" id="ARBA00023002"/>
    </source>
</evidence>
<evidence type="ECO:0000313" key="3">
    <source>
        <dbReference type="EMBL" id="KAK0611004.1"/>
    </source>
</evidence>
<dbReference type="Pfam" id="PF00106">
    <property type="entry name" value="adh_short"/>
    <property type="match status" value="1"/>
</dbReference>
<dbReference type="PANTHER" id="PTHR24320:SF154">
    <property type="entry name" value="OXIDOREDUCTASE, SHORT-CHAIN DEHYDROGENASE_REDUCTASE FAMILY (AFU_ORTHOLOGUE AFUA_2G04560)"/>
    <property type="match status" value="1"/>
</dbReference>
<sequence>MASPPRGPPTDTQPLTGQVILITGATSGLGRASALALARLSPAHIYISGRRASAADAVIAEISTLTSGAVRATFLPIDLADLASVVSAAETVLARETKLDVLLANAGIAAAPPARTKDGYEVHFGTNHVGHALLATKLMPLLEACNGRVVSVSSFAFRAAFWGIPLEAKGIKCKGKGDGTGWGAGIGDYFVLWRWLRYAESKLANVVYARELAKRHPGVVSVSVCPGFVETEILSSMRFCDQWLTRAMGLFAGGGMVSTEEGALNQIWVATVDKDELTNGAVYDPVGVMLVGAAQDPALGEQLWEWTDKEISSWL</sequence>
<keyword evidence="4" id="KW-1185">Reference proteome</keyword>
<name>A0AA39W4A1_9PEZI</name>
<dbReference type="EMBL" id="JAULSU010000007">
    <property type="protein sequence ID" value="KAK0611004.1"/>
    <property type="molecule type" value="Genomic_DNA"/>
</dbReference>
<dbReference type="InterPro" id="IPR036291">
    <property type="entry name" value="NAD(P)-bd_dom_sf"/>
</dbReference>